<name>A0ABU7RB60_9ACTN</name>
<dbReference type="RefSeq" id="WP_330958608.1">
    <property type="nucleotide sequence ID" value="NZ_JAZGJQ010000009.1"/>
</dbReference>
<feature type="transmembrane region" description="Helical" evidence="1">
    <location>
        <begin position="65"/>
        <end position="85"/>
    </location>
</feature>
<dbReference type="InterPro" id="IPR018392">
    <property type="entry name" value="LysM"/>
</dbReference>
<comment type="caution">
    <text evidence="3">The sequence shown here is derived from an EMBL/GenBank/DDBJ whole genome shotgun (WGS) entry which is preliminary data.</text>
</comment>
<dbReference type="Gene3D" id="3.10.350.10">
    <property type="entry name" value="LysM domain"/>
    <property type="match status" value="1"/>
</dbReference>
<dbReference type="InterPro" id="IPR036779">
    <property type="entry name" value="LysM_dom_sf"/>
</dbReference>
<protein>
    <submittedName>
        <fullName evidence="3">LysM peptidoglycan-binding domain-containing protein</fullName>
    </submittedName>
</protein>
<dbReference type="Pfam" id="PF01476">
    <property type="entry name" value="LysM"/>
    <property type="match status" value="1"/>
</dbReference>
<dbReference type="Proteomes" id="UP001332931">
    <property type="component" value="Unassembled WGS sequence"/>
</dbReference>
<evidence type="ECO:0000313" key="3">
    <source>
        <dbReference type="EMBL" id="MEE6147842.1"/>
    </source>
</evidence>
<gene>
    <name evidence="3" type="ORF">VXJ25_07605</name>
</gene>
<evidence type="ECO:0000313" key="4">
    <source>
        <dbReference type="Proteomes" id="UP001332931"/>
    </source>
</evidence>
<evidence type="ECO:0000259" key="2">
    <source>
        <dbReference type="PROSITE" id="PS51782"/>
    </source>
</evidence>
<sequence>MSAQAYEFDGSAAIEREAGPRFSVVEGGLAGVPASACVAAARRPGRPQSCPQGAPLGHAVQGRSAWLGAIALLAAGALVAVAVSLGQSAARDARSASLLGAAPEQAISVAPGDTLTSIAERQSGGEVDTYAVVDWIRERNGLEDADLVPGQILEVPVLG</sequence>
<dbReference type="PROSITE" id="PS51782">
    <property type="entry name" value="LYSM"/>
    <property type="match status" value="1"/>
</dbReference>
<proteinExistence type="predicted"/>
<dbReference type="EMBL" id="JAZGJQ010000009">
    <property type="protein sequence ID" value="MEE6147842.1"/>
    <property type="molecule type" value="Genomic_DNA"/>
</dbReference>
<reference evidence="3 4" key="1">
    <citation type="submission" date="2024-01" db="EMBL/GenBank/DDBJ databases">
        <title>Description of Olsenella sp. nov., isolated from pig feces.</title>
        <authorList>
            <person name="Chang Y.-H."/>
        </authorList>
    </citation>
    <scope>NUCLEOTIDE SEQUENCE [LARGE SCALE GENOMIC DNA]</scope>
    <source>
        <strain evidence="3 4">YH-ols2223</strain>
    </source>
</reference>
<accession>A0ABU7RB60</accession>
<keyword evidence="1" id="KW-1133">Transmembrane helix</keyword>
<dbReference type="CDD" id="cd00118">
    <property type="entry name" value="LysM"/>
    <property type="match status" value="1"/>
</dbReference>
<keyword evidence="1" id="KW-0472">Membrane</keyword>
<feature type="domain" description="LysM" evidence="2">
    <location>
        <begin position="105"/>
        <end position="155"/>
    </location>
</feature>
<keyword evidence="1" id="KW-0812">Transmembrane</keyword>
<keyword evidence="4" id="KW-1185">Reference proteome</keyword>
<evidence type="ECO:0000256" key="1">
    <source>
        <dbReference type="SAM" id="Phobius"/>
    </source>
</evidence>
<organism evidence="3 4">
    <name type="scientific">Olsenella absiana</name>
    <dbReference type="NCBI Taxonomy" id="3115222"/>
    <lineage>
        <taxon>Bacteria</taxon>
        <taxon>Bacillati</taxon>
        <taxon>Actinomycetota</taxon>
        <taxon>Coriobacteriia</taxon>
        <taxon>Coriobacteriales</taxon>
        <taxon>Atopobiaceae</taxon>
        <taxon>Olsenella</taxon>
    </lineage>
</organism>